<sequence length="87" mass="10559">MKETYGQQRAFRRREASSHRMTQMMVEQSGEETRAEHSWFLRERMLCRATSWVALDFLIYCKQKRIDSDVTLIYQRAPHTLIYSYCM</sequence>
<gene>
    <name evidence="2" type="ORF">DAT39_022880</name>
</gene>
<keyword evidence="3" id="KW-1185">Reference proteome</keyword>
<feature type="region of interest" description="Disordered" evidence="1">
    <location>
        <begin position="1"/>
        <end position="29"/>
    </location>
</feature>
<dbReference type="EMBL" id="QNUK01001311">
    <property type="protein sequence ID" value="KAF5884245.1"/>
    <property type="molecule type" value="Genomic_DNA"/>
</dbReference>
<evidence type="ECO:0000256" key="1">
    <source>
        <dbReference type="SAM" id="MobiDB-lite"/>
    </source>
</evidence>
<evidence type="ECO:0000313" key="3">
    <source>
        <dbReference type="Proteomes" id="UP000727407"/>
    </source>
</evidence>
<comment type="caution">
    <text evidence="2">The sequence shown here is derived from an EMBL/GenBank/DDBJ whole genome shotgun (WGS) entry which is preliminary data.</text>
</comment>
<name>A0A8J4U0G9_CLAMG</name>
<organism evidence="2 3">
    <name type="scientific">Clarias magur</name>
    <name type="common">Asian catfish</name>
    <name type="synonym">Macropteronotus magur</name>
    <dbReference type="NCBI Taxonomy" id="1594786"/>
    <lineage>
        <taxon>Eukaryota</taxon>
        <taxon>Metazoa</taxon>
        <taxon>Chordata</taxon>
        <taxon>Craniata</taxon>
        <taxon>Vertebrata</taxon>
        <taxon>Euteleostomi</taxon>
        <taxon>Actinopterygii</taxon>
        <taxon>Neopterygii</taxon>
        <taxon>Teleostei</taxon>
        <taxon>Ostariophysi</taxon>
        <taxon>Siluriformes</taxon>
        <taxon>Clariidae</taxon>
        <taxon>Clarias</taxon>
    </lineage>
</organism>
<accession>A0A8J4U0G9</accession>
<proteinExistence type="predicted"/>
<feature type="non-terminal residue" evidence="2">
    <location>
        <position position="87"/>
    </location>
</feature>
<dbReference type="AlphaFoldDB" id="A0A8J4U0G9"/>
<evidence type="ECO:0000313" key="2">
    <source>
        <dbReference type="EMBL" id="KAF5884245.1"/>
    </source>
</evidence>
<reference evidence="2" key="1">
    <citation type="submission" date="2020-07" db="EMBL/GenBank/DDBJ databases">
        <title>Clarias magur genome sequencing, assembly and annotation.</title>
        <authorList>
            <person name="Kushwaha B."/>
            <person name="Kumar R."/>
            <person name="Das P."/>
            <person name="Joshi C.G."/>
            <person name="Kumar D."/>
            <person name="Nagpure N.S."/>
            <person name="Pandey M."/>
            <person name="Agarwal S."/>
            <person name="Srivastava S."/>
            <person name="Singh M."/>
            <person name="Sahoo L."/>
            <person name="Jayasankar P."/>
            <person name="Meher P.K."/>
            <person name="Koringa P.G."/>
            <person name="Iquebal M.A."/>
            <person name="Das S.P."/>
            <person name="Bit A."/>
            <person name="Patnaik S."/>
            <person name="Patel N."/>
            <person name="Shah T.M."/>
            <person name="Hinsu A."/>
            <person name="Jena J.K."/>
        </authorList>
    </citation>
    <scope>NUCLEOTIDE SEQUENCE</scope>
    <source>
        <strain evidence="2">CIFAMagur01</strain>
        <tissue evidence="2">Testis</tissue>
    </source>
</reference>
<protein>
    <submittedName>
        <fullName evidence="2">Uncharacterized protein</fullName>
    </submittedName>
</protein>
<dbReference type="Proteomes" id="UP000727407">
    <property type="component" value="Unassembled WGS sequence"/>
</dbReference>